<evidence type="ECO:0000313" key="3">
    <source>
        <dbReference type="Proteomes" id="UP000009168"/>
    </source>
</evidence>
<dbReference type="RefSeq" id="XP_001023336.2">
    <property type="nucleotide sequence ID" value="XM_001023336.2"/>
</dbReference>
<evidence type="ECO:0000313" key="2">
    <source>
        <dbReference type="EMBL" id="EAS03091.2"/>
    </source>
</evidence>
<accession>I7MHL8</accession>
<protein>
    <submittedName>
        <fullName evidence="2">Uncharacterized protein</fullName>
    </submittedName>
</protein>
<dbReference type="EMBL" id="GG662504">
    <property type="protein sequence ID" value="EAS03091.2"/>
    <property type="molecule type" value="Genomic_DNA"/>
</dbReference>
<dbReference type="InParanoid" id="I7MHL8"/>
<gene>
    <name evidence="2" type="ORF">TTHERM_00444730</name>
</gene>
<reference evidence="3" key="1">
    <citation type="journal article" date="2006" name="PLoS Biol.">
        <title>Macronuclear genome sequence of the ciliate Tetrahymena thermophila, a model eukaryote.</title>
        <authorList>
            <person name="Eisen J.A."/>
            <person name="Coyne R.S."/>
            <person name="Wu M."/>
            <person name="Wu D."/>
            <person name="Thiagarajan M."/>
            <person name="Wortman J.R."/>
            <person name="Badger J.H."/>
            <person name="Ren Q."/>
            <person name="Amedeo P."/>
            <person name="Jones K.M."/>
            <person name="Tallon L.J."/>
            <person name="Delcher A.L."/>
            <person name="Salzberg S.L."/>
            <person name="Silva J.C."/>
            <person name="Haas B.J."/>
            <person name="Majoros W.H."/>
            <person name="Farzad M."/>
            <person name="Carlton J.M."/>
            <person name="Smith R.K. Jr."/>
            <person name="Garg J."/>
            <person name="Pearlman R.E."/>
            <person name="Karrer K.M."/>
            <person name="Sun L."/>
            <person name="Manning G."/>
            <person name="Elde N.C."/>
            <person name="Turkewitz A.P."/>
            <person name="Asai D.J."/>
            <person name="Wilkes D.E."/>
            <person name="Wang Y."/>
            <person name="Cai H."/>
            <person name="Collins K."/>
            <person name="Stewart B.A."/>
            <person name="Lee S.R."/>
            <person name="Wilamowska K."/>
            <person name="Weinberg Z."/>
            <person name="Ruzzo W.L."/>
            <person name="Wloga D."/>
            <person name="Gaertig J."/>
            <person name="Frankel J."/>
            <person name="Tsao C.-C."/>
            <person name="Gorovsky M.A."/>
            <person name="Keeling P.J."/>
            <person name="Waller R.F."/>
            <person name="Patron N.J."/>
            <person name="Cherry J.M."/>
            <person name="Stover N.A."/>
            <person name="Krieger C.J."/>
            <person name="del Toro C."/>
            <person name="Ryder H.F."/>
            <person name="Williamson S.C."/>
            <person name="Barbeau R.A."/>
            <person name="Hamilton E.P."/>
            <person name="Orias E."/>
        </authorList>
    </citation>
    <scope>NUCLEOTIDE SEQUENCE [LARGE SCALE GENOMIC DNA]</scope>
    <source>
        <strain evidence="3">SB210</strain>
    </source>
</reference>
<dbReference type="KEGG" id="tet:TTHERM_00444730"/>
<organism evidence="2 3">
    <name type="scientific">Tetrahymena thermophila (strain SB210)</name>
    <dbReference type="NCBI Taxonomy" id="312017"/>
    <lineage>
        <taxon>Eukaryota</taxon>
        <taxon>Sar</taxon>
        <taxon>Alveolata</taxon>
        <taxon>Ciliophora</taxon>
        <taxon>Intramacronucleata</taxon>
        <taxon>Oligohymenophorea</taxon>
        <taxon>Hymenostomatida</taxon>
        <taxon>Tetrahymenina</taxon>
        <taxon>Tetrahymenidae</taxon>
        <taxon>Tetrahymena</taxon>
    </lineage>
</organism>
<feature type="compositionally biased region" description="Basic and acidic residues" evidence="1">
    <location>
        <begin position="9"/>
        <end position="24"/>
    </location>
</feature>
<dbReference type="AlphaFoldDB" id="I7MHL8"/>
<sequence length="279" mass="33544">MKKKKCKIKQNEKKKMQNKQNEKRYKCKQKRKQKNYEKKIKIALEIPIYVKLIMPQIDVIGSNGEGYKSKQWGTKIKVFQSRPNCVLKPLQKQSFQQNSSSFFTTPLIKRPLLRWSFYVVQKIKEYRDEKPLIEPTMWEVEIGFQFIKMSQSTSYLQQKKIQSTQQIFNISVKLRIYRYINLNKANRQKQIQKQKLNKILKRKKQINIEQNKQINQLTSFKQISQKQTNKLIIKINQKQTKKIIKYLLKNIYIEITKTKIVSITFNFMPFNILNLVVLS</sequence>
<dbReference type="Proteomes" id="UP000009168">
    <property type="component" value="Unassembled WGS sequence"/>
</dbReference>
<evidence type="ECO:0000256" key="1">
    <source>
        <dbReference type="SAM" id="MobiDB-lite"/>
    </source>
</evidence>
<dbReference type="GeneID" id="7823365"/>
<feature type="region of interest" description="Disordered" evidence="1">
    <location>
        <begin position="1"/>
        <end position="30"/>
    </location>
</feature>
<name>I7MHL8_TETTS</name>
<keyword evidence="3" id="KW-1185">Reference proteome</keyword>
<proteinExistence type="predicted"/>